<name>A0A4Y4CTS9_ZOORA</name>
<evidence type="ECO:0000256" key="1">
    <source>
        <dbReference type="ARBA" id="ARBA00022729"/>
    </source>
</evidence>
<accession>A0A4Y4CTS9</accession>
<dbReference type="InterPro" id="IPR036680">
    <property type="entry name" value="SPOR-like_sf"/>
</dbReference>
<protein>
    <recommendedName>
        <fullName evidence="4">Endolytic peptidoglycan transglycosylase RlpA</fullName>
        <ecNumber evidence="4">4.2.2.-</ecNumber>
    </recommendedName>
</protein>
<comment type="function">
    <text evidence="4">Lytic transglycosylase with a strong preference for naked glycan strands that lack stem peptides.</text>
</comment>
<evidence type="ECO:0000313" key="8">
    <source>
        <dbReference type="Proteomes" id="UP000318422"/>
    </source>
</evidence>
<dbReference type="Proteomes" id="UP000318422">
    <property type="component" value="Unassembled WGS sequence"/>
</dbReference>
<dbReference type="CDD" id="cd22268">
    <property type="entry name" value="DPBB_RlpA-like"/>
    <property type="match status" value="1"/>
</dbReference>
<proteinExistence type="inferred from homology"/>
<dbReference type="InterPro" id="IPR012997">
    <property type="entry name" value="RplA"/>
</dbReference>
<evidence type="ECO:0000256" key="2">
    <source>
        <dbReference type="ARBA" id="ARBA00023239"/>
    </source>
</evidence>
<feature type="chain" id="PRO_5021519569" description="Endolytic peptidoglycan transglycosylase RlpA" evidence="4">
    <location>
        <begin position="32"/>
        <end position="355"/>
    </location>
</feature>
<dbReference type="Gene3D" id="2.40.40.10">
    <property type="entry name" value="RlpA-like domain"/>
    <property type="match status" value="1"/>
</dbReference>
<keyword evidence="7" id="KW-0449">Lipoprotein</keyword>
<comment type="similarity">
    <text evidence="4 5">Belongs to the RlpA family.</text>
</comment>
<dbReference type="PROSITE" id="PS51724">
    <property type="entry name" value="SPOR"/>
    <property type="match status" value="1"/>
</dbReference>
<dbReference type="InterPro" id="IPR007730">
    <property type="entry name" value="SPOR-like_dom"/>
</dbReference>
<dbReference type="Gene3D" id="3.30.70.1070">
    <property type="entry name" value="Sporulation related repeat"/>
    <property type="match status" value="1"/>
</dbReference>
<dbReference type="EC" id="4.2.2.-" evidence="4"/>
<dbReference type="FunFam" id="2.40.40.10:FF:000003">
    <property type="entry name" value="Endolytic peptidoglycan transglycosylase RlpA"/>
    <property type="match status" value="1"/>
</dbReference>
<comment type="caution">
    <text evidence="7">The sequence shown here is derived from an EMBL/GenBank/DDBJ whole genome shotgun (WGS) entry which is preliminary data.</text>
</comment>
<sequence precursor="true">MPPVAMFRRAGSLLALLLAALSFSAPSSALATDSAPLMPEASARSGLKLSSPAALAAGRFKFDGEPEAAEDEPAADVAPRPIHNVDKSEYALPTTLPGSGSQFREKGVASWYGKMFHGRKTSSGDTYDMYAMTAAHPSLPIPSYVRVTNLNNGRSAVVRVNDRGPFHPGRIIDLSYAAAYKLGYTDQGQANVEVALVLPEDVALVHPARPIPPVRKARPALQPTIAAARQQAAPAAAPAEVPRPMQPELPVVASVQPAVVPVALATVAAAGGKQPERGGSQVFLQLGSFPSLPNAESFKVFVESELKWLRESVLVLSSEGKYRLHIGPFPSAAEARSMAERIAGTLKLKPFVVQR</sequence>
<keyword evidence="2 4" id="KW-0456">Lyase</keyword>
<feature type="signal peptide" evidence="4">
    <location>
        <begin position="1"/>
        <end position="31"/>
    </location>
</feature>
<dbReference type="InterPro" id="IPR036908">
    <property type="entry name" value="RlpA-like_sf"/>
</dbReference>
<keyword evidence="8" id="KW-1185">Reference proteome</keyword>
<dbReference type="InterPro" id="IPR034718">
    <property type="entry name" value="RlpA"/>
</dbReference>
<dbReference type="HAMAP" id="MF_02071">
    <property type="entry name" value="RlpA"/>
    <property type="match status" value="1"/>
</dbReference>
<dbReference type="NCBIfam" id="TIGR00413">
    <property type="entry name" value="rlpA"/>
    <property type="match status" value="1"/>
</dbReference>
<evidence type="ECO:0000259" key="6">
    <source>
        <dbReference type="PROSITE" id="PS51724"/>
    </source>
</evidence>
<keyword evidence="1 4" id="KW-0732">Signal</keyword>
<dbReference type="SUPFAM" id="SSF110997">
    <property type="entry name" value="Sporulation related repeat"/>
    <property type="match status" value="1"/>
</dbReference>
<gene>
    <name evidence="4" type="primary">rlpA</name>
    <name evidence="7" type="ORF">ZRA01_24380</name>
</gene>
<dbReference type="SUPFAM" id="SSF50685">
    <property type="entry name" value="Barwin-like endoglucanases"/>
    <property type="match status" value="1"/>
</dbReference>
<organism evidence="7 8">
    <name type="scientific">Zoogloea ramigera</name>
    <dbReference type="NCBI Taxonomy" id="350"/>
    <lineage>
        <taxon>Bacteria</taxon>
        <taxon>Pseudomonadati</taxon>
        <taxon>Pseudomonadota</taxon>
        <taxon>Betaproteobacteria</taxon>
        <taxon>Rhodocyclales</taxon>
        <taxon>Zoogloeaceae</taxon>
        <taxon>Zoogloea</taxon>
    </lineage>
</organism>
<dbReference type="Pfam" id="PF05036">
    <property type="entry name" value="SPOR"/>
    <property type="match status" value="1"/>
</dbReference>
<dbReference type="GO" id="GO:0042834">
    <property type="term" value="F:peptidoglycan binding"/>
    <property type="evidence" value="ECO:0007669"/>
    <property type="project" value="InterPro"/>
</dbReference>
<reference evidence="7 8" key="1">
    <citation type="submission" date="2019-06" db="EMBL/GenBank/DDBJ databases">
        <title>Whole genome shotgun sequence of Zoogloea ramigera NBRC 15342.</title>
        <authorList>
            <person name="Hosoyama A."/>
            <person name="Uohara A."/>
            <person name="Ohji S."/>
            <person name="Ichikawa N."/>
        </authorList>
    </citation>
    <scope>NUCLEOTIDE SEQUENCE [LARGE SCALE GENOMIC DNA]</scope>
    <source>
        <strain evidence="7 8">NBRC 15342</strain>
    </source>
</reference>
<dbReference type="GO" id="GO:0008932">
    <property type="term" value="F:lytic endotransglycosylase activity"/>
    <property type="evidence" value="ECO:0007669"/>
    <property type="project" value="UniProtKB-UniRule"/>
</dbReference>
<dbReference type="PANTHER" id="PTHR34183:SF1">
    <property type="entry name" value="ENDOLYTIC PEPTIDOGLYCAN TRANSGLYCOSYLASE RLPA"/>
    <property type="match status" value="1"/>
</dbReference>
<dbReference type="Pfam" id="PF03330">
    <property type="entry name" value="DPBB_1"/>
    <property type="match status" value="1"/>
</dbReference>
<dbReference type="PANTHER" id="PTHR34183">
    <property type="entry name" value="ENDOLYTIC PEPTIDOGLYCAN TRANSGLYCOSYLASE RLPA"/>
    <property type="match status" value="1"/>
</dbReference>
<evidence type="ECO:0000256" key="5">
    <source>
        <dbReference type="RuleBase" id="RU003495"/>
    </source>
</evidence>
<dbReference type="RefSeq" id="WP_218028715.1">
    <property type="nucleotide sequence ID" value="NZ_BJNV01000042.1"/>
</dbReference>
<evidence type="ECO:0000256" key="3">
    <source>
        <dbReference type="ARBA" id="ARBA00023316"/>
    </source>
</evidence>
<dbReference type="GO" id="GO:0071555">
    <property type="term" value="P:cell wall organization"/>
    <property type="evidence" value="ECO:0007669"/>
    <property type="project" value="UniProtKB-KW"/>
</dbReference>
<dbReference type="InterPro" id="IPR009009">
    <property type="entry name" value="RlpA-like_DPBB"/>
</dbReference>
<evidence type="ECO:0000256" key="4">
    <source>
        <dbReference type="HAMAP-Rule" id="MF_02071"/>
    </source>
</evidence>
<dbReference type="EMBL" id="BJNV01000042">
    <property type="protein sequence ID" value="GEC96365.1"/>
    <property type="molecule type" value="Genomic_DNA"/>
</dbReference>
<dbReference type="AlphaFoldDB" id="A0A4Y4CTS9"/>
<feature type="domain" description="SPOR" evidence="6">
    <location>
        <begin position="276"/>
        <end position="355"/>
    </location>
</feature>
<keyword evidence="3 4" id="KW-0961">Cell wall biogenesis/degradation</keyword>
<dbReference type="GO" id="GO:0000270">
    <property type="term" value="P:peptidoglycan metabolic process"/>
    <property type="evidence" value="ECO:0007669"/>
    <property type="project" value="UniProtKB-UniRule"/>
</dbReference>
<evidence type="ECO:0000313" key="7">
    <source>
        <dbReference type="EMBL" id="GEC96365.1"/>
    </source>
</evidence>